<keyword evidence="4" id="KW-1185">Reference proteome</keyword>
<dbReference type="Gene3D" id="3.90.79.10">
    <property type="entry name" value="Nucleoside Triphosphate Pyrophosphohydrolase"/>
    <property type="match status" value="1"/>
</dbReference>
<dbReference type="InterPro" id="IPR020084">
    <property type="entry name" value="NUDIX_hydrolase_CS"/>
</dbReference>
<organism evidence="3 4">
    <name type="scientific">Tulasnella calospora MUT 4182</name>
    <dbReference type="NCBI Taxonomy" id="1051891"/>
    <lineage>
        <taxon>Eukaryota</taxon>
        <taxon>Fungi</taxon>
        <taxon>Dikarya</taxon>
        <taxon>Basidiomycota</taxon>
        <taxon>Agaricomycotina</taxon>
        <taxon>Agaricomycetes</taxon>
        <taxon>Cantharellales</taxon>
        <taxon>Tulasnellaceae</taxon>
        <taxon>Tulasnella</taxon>
    </lineage>
</organism>
<sequence length="189" mass="20865">MTSSMTLYCDEYHCSAGCVLFRFDASTPQICILRNNRSTEYVLPKGHKDLGESIEQAALRETYEETGWPCEFLPTNIVTRAPPPGVSSGEAAREALGATREAIAVTLRNLEGKPGSVKFVFWYIAQITSTKQHQNTQMATEDLEAKFMDAEEAIRTLSRPGDRDVAKRALELVNKTRAAETAKGSSNKS</sequence>
<feature type="domain" description="Nudix hydrolase" evidence="2">
    <location>
        <begin position="11"/>
        <end position="171"/>
    </location>
</feature>
<reference evidence="4" key="2">
    <citation type="submission" date="2015-01" db="EMBL/GenBank/DDBJ databases">
        <title>Evolutionary Origins and Diversification of the Mycorrhizal Mutualists.</title>
        <authorList>
            <consortium name="DOE Joint Genome Institute"/>
            <consortium name="Mycorrhizal Genomics Consortium"/>
            <person name="Kohler A."/>
            <person name="Kuo A."/>
            <person name="Nagy L.G."/>
            <person name="Floudas D."/>
            <person name="Copeland A."/>
            <person name="Barry K.W."/>
            <person name="Cichocki N."/>
            <person name="Veneault-Fourrey C."/>
            <person name="LaButti K."/>
            <person name="Lindquist E.A."/>
            <person name="Lipzen A."/>
            <person name="Lundell T."/>
            <person name="Morin E."/>
            <person name="Murat C."/>
            <person name="Riley R."/>
            <person name="Ohm R."/>
            <person name="Sun H."/>
            <person name="Tunlid A."/>
            <person name="Henrissat B."/>
            <person name="Grigoriev I.V."/>
            <person name="Hibbett D.S."/>
            <person name="Martin F."/>
        </authorList>
    </citation>
    <scope>NUCLEOTIDE SEQUENCE [LARGE SCALE GENOMIC DNA]</scope>
    <source>
        <strain evidence="4">MUT 4182</strain>
    </source>
</reference>
<name>A0A0C3L6N3_9AGAM</name>
<dbReference type="InterPro" id="IPR000086">
    <property type="entry name" value="NUDIX_hydrolase_dom"/>
</dbReference>
<evidence type="ECO:0000259" key="2">
    <source>
        <dbReference type="PROSITE" id="PS51462"/>
    </source>
</evidence>
<proteinExistence type="predicted"/>
<evidence type="ECO:0000256" key="1">
    <source>
        <dbReference type="ARBA" id="ARBA00022801"/>
    </source>
</evidence>
<dbReference type="GO" id="GO:0004081">
    <property type="term" value="F:bis(5'-nucleosyl)-tetraphosphatase (asymmetrical) activity"/>
    <property type="evidence" value="ECO:0007669"/>
    <property type="project" value="TreeGrafter"/>
</dbReference>
<dbReference type="Pfam" id="PF00293">
    <property type="entry name" value="NUDIX"/>
    <property type="match status" value="1"/>
</dbReference>
<dbReference type="GO" id="GO:0006167">
    <property type="term" value="P:AMP biosynthetic process"/>
    <property type="evidence" value="ECO:0007669"/>
    <property type="project" value="TreeGrafter"/>
</dbReference>
<dbReference type="STRING" id="1051891.A0A0C3L6N3"/>
<protein>
    <recommendedName>
        <fullName evidence="2">Nudix hydrolase domain-containing protein</fullName>
    </recommendedName>
</protein>
<dbReference type="PANTHER" id="PTHR21340">
    <property type="entry name" value="DIADENOSINE 5,5-P1,P4-TETRAPHOSPHATE PYROPHOSPHOHYDROLASE MUTT"/>
    <property type="match status" value="1"/>
</dbReference>
<dbReference type="AlphaFoldDB" id="A0A0C3L6N3"/>
<reference evidence="3 4" key="1">
    <citation type="submission" date="2014-04" db="EMBL/GenBank/DDBJ databases">
        <authorList>
            <consortium name="DOE Joint Genome Institute"/>
            <person name="Kuo A."/>
            <person name="Girlanda M."/>
            <person name="Perotto S."/>
            <person name="Kohler A."/>
            <person name="Nagy L.G."/>
            <person name="Floudas D."/>
            <person name="Copeland A."/>
            <person name="Barry K.W."/>
            <person name="Cichocki N."/>
            <person name="Veneault-Fourrey C."/>
            <person name="LaButti K."/>
            <person name="Lindquist E.A."/>
            <person name="Lipzen A."/>
            <person name="Lundell T."/>
            <person name="Morin E."/>
            <person name="Murat C."/>
            <person name="Sun H."/>
            <person name="Tunlid A."/>
            <person name="Henrissat B."/>
            <person name="Grigoriev I.V."/>
            <person name="Hibbett D.S."/>
            <person name="Martin F."/>
            <person name="Nordberg H.P."/>
            <person name="Cantor M.N."/>
            <person name="Hua S.X."/>
        </authorList>
    </citation>
    <scope>NUCLEOTIDE SEQUENCE [LARGE SCALE GENOMIC DNA]</scope>
    <source>
        <strain evidence="3 4">MUT 4182</strain>
    </source>
</reference>
<dbReference type="InterPro" id="IPR015797">
    <property type="entry name" value="NUDIX_hydrolase-like_dom_sf"/>
</dbReference>
<dbReference type="EMBL" id="KN822982">
    <property type="protein sequence ID" value="KIO29518.1"/>
    <property type="molecule type" value="Genomic_DNA"/>
</dbReference>
<dbReference type="GO" id="GO:0006754">
    <property type="term" value="P:ATP biosynthetic process"/>
    <property type="evidence" value="ECO:0007669"/>
    <property type="project" value="TreeGrafter"/>
</dbReference>
<dbReference type="Proteomes" id="UP000054248">
    <property type="component" value="Unassembled WGS sequence"/>
</dbReference>
<evidence type="ECO:0000313" key="3">
    <source>
        <dbReference type="EMBL" id="KIO29518.1"/>
    </source>
</evidence>
<dbReference type="HOGENOM" id="CLU_037162_2_2_1"/>
<keyword evidence="1" id="KW-0378">Hydrolase</keyword>
<dbReference type="InterPro" id="IPR051325">
    <property type="entry name" value="Nudix_hydrolase_domain"/>
</dbReference>
<dbReference type="PROSITE" id="PS51462">
    <property type="entry name" value="NUDIX"/>
    <property type="match status" value="1"/>
</dbReference>
<dbReference type="PANTHER" id="PTHR21340:SF0">
    <property type="entry name" value="BIS(5'-NUCLEOSYL)-TETRAPHOSPHATASE [ASYMMETRICAL]"/>
    <property type="match status" value="1"/>
</dbReference>
<gene>
    <name evidence="3" type="ORF">M407DRAFT_168663</name>
</gene>
<accession>A0A0C3L6N3</accession>
<evidence type="ECO:0000313" key="4">
    <source>
        <dbReference type="Proteomes" id="UP000054248"/>
    </source>
</evidence>
<dbReference type="OrthoDB" id="10259236at2759"/>
<dbReference type="SUPFAM" id="SSF55811">
    <property type="entry name" value="Nudix"/>
    <property type="match status" value="1"/>
</dbReference>
<dbReference type="PROSITE" id="PS00893">
    <property type="entry name" value="NUDIX_BOX"/>
    <property type="match status" value="1"/>
</dbReference>